<sequence length="82" mass="8541">MFRSGLRCGWTTGGITTGSSGTASSEARFSTVSGLVADVGESCEDEDNTASWSLCDLDSKYIWGGESMPTWSTSSSATKTSP</sequence>
<organism evidence="2 3">
    <name type="scientific">Linum trigynum</name>
    <dbReference type="NCBI Taxonomy" id="586398"/>
    <lineage>
        <taxon>Eukaryota</taxon>
        <taxon>Viridiplantae</taxon>
        <taxon>Streptophyta</taxon>
        <taxon>Embryophyta</taxon>
        <taxon>Tracheophyta</taxon>
        <taxon>Spermatophyta</taxon>
        <taxon>Magnoliopsida</taxon>
        <taxon>eudicotyledons</taxon>
        <taxon>Gunneridae</taxon>
        <taxon>Pentapetalae</taxon>
        <taxon>rosids</taxon>
        <taxon>fabids</taxon>
        <taxon>Malpighiales</taxon>
        <taxon>Linaceae</taxon>
        <taxon>Linum</taxon>
    </lineage>
</organism>
<evidence type="ECO:0000256" key="1">
    <source>
        <dbReference type="SAM" id="MobiDB-lite"/>
    </source>
</evidence>
<evidence type="ECO:0000313" key="2">
    <source>
        <dbReference type="EMBL" id="CAL1389948.1"/>
    </source>
</evidence>
<reference evidence="2 3" key="1">
    <citation type="submission" date="2024-04" db="EMBL/GenBank/DDBJ databases">
        <authorList>
            <person name="Fracassetti M."/>
        </authorList>
    </citation>
    <scope>NUCLEOTIDE SEQUENCE [LARGE SCALE GENOMIC DNA]</scope>
</reference>
<keyword evidence="3" id="KW-1185">Reference proteome</keyword>
<dbReference type="AlphaFoldDB" id="A0AAV2EWG8"/>
<dbReference type="EMBL" id="OZ034818">
    <property type="protein sequence ID" value="CAL1389948.1"/>
    <property type="molecule type" value="Genomic_DNA"/>
</dbReference>
<evidence type="ECO:0000313" key="3">
    <source>
        <dbReference type="Proteomes" id="UP001497516"/>
    </source>
</evidence>
<dbReference type="Proteomes" id="UP001497516">
    <property type="component" value="Chromosome 5"/>
</dbReference>
<feature type="region of interest" description="Disordered" evidence="1">
    <location>
        <begin position="1"/>
        <end position="23"/>
    </location>
</feature>
<name>A0AAV2EWG8_9ROSI</name>
<proteinExistence type="predicted"/>
<protein>
    <submittedName>
        <fullName evidence="2">Uncharacterized protein</fullName>
    </submittedName>
</protein>
<gene>
    <name evidence="2" type="ORF">LTRI10_LOCUS30767</name>
</gene>
<accession>A0AAV2EWG8</accession>